<evidence type="ECO:0000313" key="9">
    <source>
        <dbReference type="EMBL" id="PTE19614.1"/>
    </source>
</evidence>
<keyword evidence="7" id="KW-0067">ATP-binding</keyword>
<dbReference type="InterPro" id="IPR004358">
    <property type="entry name" value="Sig_transdc_His_kin-like_C"/>
</dbReference>
<dbReference type="OrthoDB" id="489241at2"/>
<dbReference type="Gene3D" id="3.30.565.10">
    <property type="entry name" value="Histidine kinase-like ATPase, C-terminal domain"/>
    <property type="match status" value="1"/>
</dbReference>
<dbReference type="GO" id="GO:0005524">
    <property type="term" value="F:ATP binding"/>
    <property type="evidence" value="ECO:0007669"/>
    <property type="project" value="UniProtKB-KW"/>
</dbReference>
<comment type="catalytic activity">
    <reaction evidence="1">
        <text>ATP + protein L-histidine = ADP + protein N-phospho-L-histidine.</text>
        <dbReference type="EC" id="2.7.13.3"/>
    </reaction>
</comment>
<keyword evidence="4" id="KW-0808">Transferase</keyword>
<evidence type="ECO:0000256" key="3">
    <source>
        <dbReference type="ARBA" id="ARBA00022553"/>
    </source>
</evidence>
<keyword evidence="3" id="KW-0597">Phosphoprotein</keyword>
<reference evidence="9 10" key="1">
    <citation type="submission" date="2018-03" db="EMBL/GenBank/DDBJ databases">
        <title>Cereibacter changlensis.</title>
        <authorList>
            <person name="Meyer T.E."/>
            <person name="Miller S."/>
            <person name="Lodha T."/>
            <person name="Gandham S."/>
            <person name="Chintalapati S."/>
            <person name="Chintalapati V.R."/>
        </authorList>
    </citation>
    <scope>NUCLEOTIDE SEQUENCE [LARGE SCALE GENOMIC DNA]</scope>
    <source>
        <strain evidence="9 10">JA139</strain>
    </source>
</reference>
<sequence length="212" mass="22346">MDVSQETLENVVAAEADHRIANHMSMLSSYVRLKVGELASLPEAPEKTSTLRLVESIGAQIAAVAELHRMLTHRGRLPSGNIGAQLKRLCDAFRAGPACRADILYEGDPDCLLPVRKVLPVSQIVSEAVTNALKYGCKAGLTGKVTVSCRRQPEGGLLITVADSGDGFAEGGGPPSQGIGFHLMQALAAQVEGEIGYAASPEGLTFSLRLPD</sequence>
<dbReference type="PRINTS" id="PR00344">
    <property type="entry name" value="BCTRLSENSOR"/>
</dbReference>
<evidence type="ECO:0000256" key="1">
    <source>
        <dbReference type="ARBA" id="ARBA00000085"/>
    </source>
</evidence>
<accession>A0A2T4JNY1</accession>
<protein>
    <recommendedName>
        <fullName evidence="2">histidine kinase</fullName>
        <ecNumber evidence="2">2.7.13.3</ecNumber>
    </recommendedName>
</protein>
<dbReference type="EMBL" id="PZKG01000214">
    <property type="protein sequence ID" value="PTE19614.1"/>
    <property type="molecule type" value="Genomic_DNA"/>
</dbReference>
<dbReference type="AlphaFoldDB" id="A0A2T4JNY1"/>
<organism evidence="9 10">
    <name type="scientific">Cereibacter changlensis JA139</name>
    <dbReference type="NCBI Taxonomy" id="1188249"/>
    <lineage>
        <taxon>Bacteria</taxon>
        <taxon>Pseudomonadati</taxon>
        <taxon>Pseudomonadota</taxon>
        <taxon>Alphaproteobacteria</taxon>
        <taxon>Rhodobacterales</taxon>
        <taxon>Paracoccaceae</taxon>
        <taxon>Cereibacter</taxon>
    </lineage>
</organism>
<evidence type="ECO:0000256" key="4">
    <source>
        <dbReference type="ARBA" id="ARBA00022679"/>
    </source>
</evidence>
<evidence type="ECO:0000259" key="8">
    <source>
        <dbReference type="PROSITE" id="PS50109"/>
    </source>
</evidence>
<name>A0A2T4JNY1_9RHOB</name>
<evidence type="ECO:0000256" key="6">
    <source>
        <dbReference type="ARBA" id="ARBA00022777"/>
    </source>
</evidence>
<evidence type="ECO:0000256" key="2">
    <source>
        <dbReference type="ARBA" id="ARBA00012438"/>
    </source>
</evidence>
<evidence type="ECO:0000256" key="7">
    <source>
        <dbReference type="ARBA" id="ARBA00022840"/>
    </source>
</evidence>
<dbReference type="InterPro" id="IPR011495">
    <property type="entry name" value="Sig_transdc_His_kin_sub2_dim/P"/>
</dbReference>
<proteinExistence type="predicted"/>
<gene>
    <name evidence="9" type="ORF">C5F48_21945</name>
</gene>
<dbReference type="InterPro" id="IPR005467">
    <property type="entry name" value="His_kinase_dom"/>
</dbReference>
<dbReference type="SMART" id="SM00387">
    <property type="entry name" value="HATPase_c"/>
    <property type="match status" value="1"/>
</dbReference>
<keyword evidence="10" id="KW-1185">Reference proteome</keyword>
<dbReference type="Pfam" id="PF07568">
    <property type="entry name" value="HisKA_2"/>
    <property type="match status" value="1"/>
</dbReference>
<dbReference type="InterPro" id="IPR003594">
    <property type="entry name" value="HATPase_dom"/>
</dbReference>
<dbReference type="RefSeq" id="WP_107665879.1">
    <property type="nucleotide sequence ID" value="NZ_PZKG01000214.1"/>
</dbReference>
<dbReference type="Pfam" id="PF02518">
    <property type="entry name" value="HATPase_c"/>
    <property type="match status" value="1"/>
</dbReference>
<dbReference type="PANTHER" id="PTHR41523">
    <property type="entry name" value="TWO-COMPONENT SYSTEM SENSOR PROTEIN"/>
    <property type="match status" value="1"/>
</dbReference>
<dbReference type="GO" id="GO:0004673">
    <property type="term" value="F:protein histidine kinase activity"/>
    <property type="evidence" value="ECO:0007669"/>
    <property type="project" value="UniProtKB-EC"/>
</dbReference>
<dbReference type="Proteomes" id="UP000241010">
    <property type="component" value="Unassembled WGS sequence"/>
</dbReference>
<evidence type="ECO:0000313" key="10">
    <source>
        <dbReference type="Proteomes" id="UP000241010"/>
    </source>
</evidence>
<comment type="caution">
    <text evidence="9">The sequence shown here is derived from an EMBL/GenBank/DDBJ whole genome shotgun (WGS) entry which is preliminary data.</text>
</comment>
<dbReference type="EC" id="2.7.13.3" evidence="2"/>
<evidence type="ECO:0000256" key="5">
    <source>
        <dbReference type="ARBA" id="ARBA00022741"/>
    </source>
</evidence>
<keyword evidence="6 9" id="KW-0418">Kinase</keyword>
<feature type="domain" description="Histidine kinase" evidence="8">
    <location>
        <begin position="121"/>
        <end position="212"/>
    </location>
</feature>
<dbReference type="InterPro" id="IPR036890">
    <property type="entry name" value="HATPase_C_sf"/>
</dbReference>
<dbReference type="SUPFAM" id="SSF55874">
    <property type="entry name" value="ATPase domain of HSP90 chaperone/DNA topoisomerase II/histidine kinase"/>
    <property type="match status" value="1"/>
</dbReference>
<dbReference type="PROSITE" id="PS50109">
    <property type="entry name" value="HIS_KIN"/>
    <property type="match status" value="1"/>
</dbReference>
<dbReference type="PANTHER" id="PTHR41523:SF8">
    <property type="entry name" value="ETHYLENE RESPONSE SENSOR PROTEIN"/>
    <property type="match status" value="1"/>
</dbReference>
<keyword evidence="5" id="KW-0547">Nucleotide-binding</keyword>